<organism evidence="1 2">
    <name type="scientific">Xylaria curta</name>
    <dbReference type="NCBI Taxonomy" id="42375"/>
    <lineage>
        <taxon>Eukaryota</taxon>
        <taxon>Fungi</taxon>
        <taxon>Dikarya</taxon>
        <taxon>Ascomycota</taxon>
        <taxon>Pezizomycotina</taxon>
        <taxon>Sordariomycetes</taxon>
        <taxon>Xylariomycetidae</taxon>
        <taxon>Xylariales</taxon>
        <taxon>Xylariaceae</taxon>
        <taxon>Xylaria</taxon>
    </lineage>
</organism>
<dbReference type="EMBL" id="JAPDGR010000297">
    <property type="protein sequence ID" value="KAJ2991971.1"/>
    <property type="molecule type" value="Genomic_DNA"/>
</dbReference>
<reference evidence="1" key="1">
    <citation type="submission" date="2022-10" db="EMBL/GenBank/DDBJ databases">
        <title>Genome Sequence of Xylaria curta.</title>
        <authorList>
            <person name="Buettner E."/>
        </authorList>
    </citation>
    <scope>NUCLEOTIDE SEQUENCE</scope>
    <source>
        <strain evidence="1">Babe10</strain>
    </source>
</reference>
<evidence type="ECO:0000313" key="1">
    <source>
        <dbReference type="EMBL" id="KAJ2991971.1"/>
    </source>
</evidence>
<evidence type="ECO:0000313" key="2">
    <source>
        <dbReference type="Proteomes" id="UP001143856"/>
    </source>
</evidence>
<name>A0ACC1PHG7_9PEZI</name>
<protein>
    <submittedName>
        <fullName evidence="1">Uncharacterized protein</fullName>
    </submittedName>
</protein>
<keyword evidence="2" id="KW-1185">Reference proteome</keyword>
<sequence>MADAMGQWPNSEENDETGFALANDSNKSMFDIFADHPDRAEKATMVDVGGSHGSVAVTIAERFPNMTCIFRDLLDVVAEGEAQLPSGLGGGITFMA</sequence>
<proteinExistence type="predicted"/>
<gene>
    <name evidence="1" type="ORF">NUW58_g2329</name>
</gene>
<accession>A0ACC1PHG7</accession>
<dbReference type="Proteomes" id="UP001143856">
    <property type="component" value="Unassembled WGS sequence"/>
</dbReference>
<comment type="caution">
    <text evidence="1">The sequence shown here is derived from an EMBL/GenBank/DDBJ whole genome shotgun (WGS) entry which is preliminary data.</text>
</comment>